<evidence type="ECO:0000256" key="7">
    <source>
        <dbReference type="SAM" id="Phobius"/>
    </source>
</evidence>
<dbReference type="GO" id="GO:0016020">
    <property type="term" value="C:membrane"/>
    <property type="evidence" value="ECO:0007669"/>
    <property type="project" value="UniProtKB-SubCell"/>
</dbReference>
<sequence>MKDIEIVWYIMDYGPKDLNGITWPHINNQQGNWFLANLQQHMSLHGLEGYKINPSISMILGDGLYKVLNVLTKSVQALVSDSQKVHLSTLPVLHEVHMAKQPIVSYDDDRRTEHFILVVYALAPVLAFCNAYGCGLTDLSMASTYGKLAIFIFGAWVGTHQGGVLAGLASCGVMLSIVAAANHLMQDFKTGYLTLSSPRSMSVSQVIAMGCVVAPCVFWLFYGTWLPSTDLLSIMELG</sequence>
<evidence type="ECO:0000256" key="2">
    <source>
        <dbReference type="ARBA" id="ARBA00010276"/>
    </source>
</evidence>
<dbReference type="GO" id="GO:0035673">
    <property type="term" value="F:oligopeptide transmembrane transporter activity"/>
    <property type="evidence" value="ECO:0007669"/>
    <property type="project" value="InterPro"/>
</dbReference>
<dbReference type="PANTHER" id="PTHR31645:SF76">
    <property type="entry name" value="METAL-NICOTIANAMINE TRANSPORTER YSL8-RELATED"/>
    <property type="match status" value="1"/>
</dbReference>
<keyword evidence="5 7" id="KW-1133">Transmembrane helix</keyword>
<protein>
    <submittedName>
        <fullName evidence="8">Uncharacterized protein</fullName>
    </submittedName>
</protein>
<proteinExistence type="inferred from homology"/>
<name>A0A8J5GQW6_ZINOF</name>
<dbReference type="InterPro" id="IPR045035">
    <property type="entry name" value="YSL-like"/>
</dbReference>
<dbReference type="Pfam" id="PF03169">
    <property type="entry name" value="OPT"/>
    <property type="match status" value="1"/>
</dbReference>
<gene>
    <name evidence="8" type="ORF">ZIOFF_030276</name>
</gene>
<keyword evidence="4 7" id="KW-0812">Transmembrane</keyword>
<comment type="caution">
    <text evidence="8">The sequence shown here is derived from an EMBL/GenBank/DDBJ whole genome shotgun (WGS) entry which is preliminary data.</text>
</comment>
<reference evidence="8 9" key="1">
    <citation type="submission" date="2020-08" db="EMBL/GenBank/DDBJ databases">
        <title>Plant Genome Project.</title>
        <authorList>
            <person name="Zhang R.-G."/>
        </authorList>
    </citation>
    <scope>NUCLEOTIDE SEQUENCE [LARGE SCALE GENOMIC DNA]</scope>
    <source>
        <tissue evidence="8">Rhizome</tissue>
    </source>
</reference>
<dbReference type="InterPro" id="IPR004813">
    <property type="entry name" value="OPT"/>
</dbReference>
<dbReference type="EMBL" id="JACMSC010000008">
    <property type="protein sequence ID" value="KAG6512180.1"/>
    <property type="molecule type" value="Genomic_DNA"/>
</dbReference>
<feature type="transmembrane region" description="Helical" evidence="7">
    <location>
        <begin position="205"/>
        <end position="225"/>
    </location>
</feature>
<organism evidence="8 9">
    <name type="scientific">Zingiber officinale</name>
    <name type="common">Ginger</name>
    <name type="synonym">Amomum zingiber</name>
    <dbReference type="NCBI Taxonomy" id="94328"/>
    <lineage>
        <taxon>Eukaryota</taxon>
        <taxon>Viridiplantae</taxon>
        <taxon>Streptophyta</taxon>
        <taxon>Embryophyta</taxon>
        <taxon>Tracheophyta</taxon>
        <taxon>Spermatophyta</taxon>
        <taxon>Magnoliopsida</taxon>
        <taxon>Liliopsida</taxon>
        <taxon>Zingiberales</taxon>
        <taxon>Zingiberaceae</taxon>
        <taxon>Zingiber</taxon>
    </lineage>
</organism>
<comment type="subcellular location">
    <subcellularLocation>
        <location evidence="1">Membrane</location>
        <topology evidence="1">Multi-pass membrane protein</topology>
    </subcellularLocation>
</comment>
<dbReference type="PANTHER" id="PTHR31645">
    <property type="entry name" value="OLIGOPEPTIDE TRANSPORTER YGL114W-RELATED"/>
    <property type="match status" value="1"/>
</dbReference>
<feature type="transmembrane region" description="Helical" evidence="7">
    <location>
        <begin position="115"/>
        <end position="133"/>
    </location>
</feature>
<evidence type="ECO:0000256" key="1">
    <source>
        <dbReference type="ARBA" id="ARBA00004141"/>
    </source>
</evidence>
<evidence type="ECO:0000256" key="4">
    <source>
        <dbReference type="ARBA" id="ARBA00022692"/>
    </source>
</evidence>
<keyword evidence="9" id="KW-1185">Reference proteome</keyword>
<evidence type="ECO:0000256" key="6">
    <source>
        <dbReference type="ARBA" id="ARBA00023136"/>
    </source>
</evidence>
<keyword evidence="6 7" id="KW-0472">Membrane</keyword>
<accession>A0A8J5GQW6</accession>
<feature type="transmembrane region" description="Helical" evidence="7">
    <location>
        <begin position="164"/>
        <end position="185"/>
    </location>
</feature>
<evidence type="ECO:0000256" key="3">
    <source>
        <dbReference type="ARBA" id="ARBA00022448"/>
    </source>
</evidence>
<evidence type="ECO:0000256" key="5">
    <source>
        <dbReference type="ARBA" id="ARBA00022989"/>
    </source>
</evidence>
<dbReference type="Proteomes" id="UP000734854">
    <property type="component" value="Unassembled WGS sequence"/>
</dbReference>
<evidence type="ECO:0000313" key="9">
    <source>
        <dbReference type="Proteomes" id="UP000734854"/>
    </source>
</evidence>
<evidence type="ECO:0000313" key="8">
    <source>
        <dbReference type="EMBL" id="KAG6512180.1"/>
    </source>
</evidence>
<dbReference type="AlphaFoldDB" id="A0A8J5GQW6"/>
<comment type="similarity">
    <text evidence="2">Belongs to the YSL (TC 2.A.67.2) family.</text>
</comment>
<keyword evidence="3" id="KW-0813">Transport</keyword>